<evidence type="ECO:0000313" key="2">
    <source>
        <dbReference type="EMBL" id="KAE8341371.1"/>
    </source>
</evidence>
<dbReference type="OrthoDB" id="10538508at2759"/>
<dbReference type="EMBL" id="ML737141">
    <property type="protein sequence ID" value="KAE8341371.1"/>
    <property type="molecule type" value="Genomic_DNA"/>
</dbReference>
<accession>A0A5N6Y7A6</accession>
<sequence length="76" mass="8375">MKLLPLAFVAMLGALAHASPVQPGLQSKGLQGSIDADELYDKPVKRLDADELYDKPVKRLDADELYDKPVKRALKV</sequence>
<reference evidence="2" key="1">
    <citation type="submission" date="2019-04" db="EMBL/GenBank/DDBJ databases">
        <title>Friends and foes A comparative genomics study of 23 Aspergillus species from section Flavi.</title>
        <authorList>
            <consortium name="DOE Joint Genome Institute"/>
            <person name="Kjaerbolling I."/>
            <person name="Vesth T."/>
            <person name="Frisvad J.C."/>
            <person name="Nybo J.L."/>
            <person name="Theobald S."/>
            <person name="Kildgaard S."/>
            <person name="Isbrandt T."/>
            <person name="Kuo A."/>
            <person name="Sato A."/>
            <person name="Lyhne E.K."/>
            <person name="Kogle M.E."/>
            <person name="Wiebenga A."/>
            <person name="Kun R.S."/>
            <person name="Lubbers R.J."/>
            <person name="Makela M.R."/>
            <person name="Barry K."/>
            <person name="Chovatia M."/>
            <person name="Clum A."/>
            <person name="Daum C."/>
            <person name="Haridas S."/>
            <person name="He G."/>
            <person name="LaButti K."/>
            <person name="Lipzen A."/>
            <person name="Mondo S."/>
            <person name="Riley R."/>
            <person name="Salamov A."/>
            <person name="Simmons B.A."/>
            <person name="Magnuson J.K."/>
            <person name="Henrissat B."/>
            <person name="Mortensen U.H."/>
            <person name="Larsen T.O."/>
            <person name="Devries R.P."/>
            <person name="Grigoriev I.V."/>
            <person name="Machida M."/>
            <person name="Baker S.E."/>
            <person name="Andersen M.R."/>
        </authorList>
    </citation>
    <scope>NUCLEOTIDE SEQUENCE</scope>
    <source>
        <strain evidence="2">CBS 117612</strain>
    </source>
</reference>
<proteinExistence type="predicted"/>
<name>A0A5N6Y7A6_9EURO</name>
<evidence type="ECO:0000256" key="1">
    <source>
        <dbReference type="SAM" id="SignalP"/>
    </source>
</evidence>
<dbReference type="AlphaFoldDB" id="A0A5N6Y7A6"/>
<feature type="signal peptide" evidence="1">
    <location>
        <begin position="1"/>
        <end position="18"/>
    </location>
</feature>
<gene>
    <name evidence="2" type="ORF">BDV24DRAFT_132322</name>
</gene>
<keyword evidence="1" id="KW-0732">Signal</keyword>
<protein>
    <submittedName>
        <fullName evidence="2">Uncharacterized protein</fullName>
    </submittedName>
</protein>
<organism evidence="2">
    <name type="scientific">Aspergillus arachidicola</name>
    <dbReference type="NCBI Taxonomy" id="656916"/>
    <lineage>
        <taxon>Eukaryota</taxon>
        <taxon>Fungi</taxon>
        <taxon>Dikarya</taxon>
        <taxon>Ascomycota</taxon>
        <taxon>Pezizomycotina</taxon>
        <taxon>Eurotiomycetes</taxon>
        <taxon>Eurotiomycetidae</taxon>
        <taxon>Eurotiales</taxon>
        <taxon>Aspergillaceae</taxon>
        <taxon>Aspergillus</taxon>
        <taxon>Aspergillus subgen. Circumdati</taxon>
    </lineage>
</organism>
<dbReference type="Proteomes" id="UP000325558">
    <property type="component" value="Unassembled WGS sequence"/>
</dbReference>
<feature type="chain" id="PRO_5024965578" evidence="1">
    <location>
        <begin position="19"/>
        <end position="76"/>
    </location>
</feature>